<reference evidence="2 3" key="1">
    <citation type="submission" date="2017-08" db="EMBL/GenBank/DDBJ databases">
        <title>Infants hospitalized years apart are colonized by the same room-sourced microbial strains.</title>
        <authorList>
            <person name="Brooks B."/>
            <person name="Olm M.R."/>
            <person name="Firek B.A."/>
            <person name="Baker R."/>
            <person name="Thomas B.C."/>
            <person name="Morowitz M.J."/>
            <person name="Banfield J.F."/>
        </authorList>
    </citation>
    <scope>NUCLEOTIDE SEQUENCE [LARGE SCALE GENOMIC DNA]</scope>
    <source>
        <strain evidence="2">S2_005_002_R2_33</strain>
    </source>
</reference>
<proteinExistence type="predicted"/>
<feature type="chain" id="PRO_5015920780" evidence="1">
    <location>
        <begin position="32"/>
        <end position="268"/>
    </location>
</feature>
<feature type="signal peptide" evidence="1">
    <location>
        <begin position="1"/>
        <end position="31"/>
    </location>
</feature>
<evidence type="ECO:0000313" key="2">
    <source>
        <dbReference type="EMBL" id="PZQ57732.1"/>
    </source>
</evidence>
<dbReference type="AlphaFoldDB" id="A0A2W5NVU6"/>
<name>A0A2W5NVU6_9SPHN</name>
<comment type="caution">
    <text evidence="2">The sequence shown here is derived from an EMBL/GenBank/DDBJ whole genome shotgun (WGS) entry which is preliminary data.</text>
</comment>
<evidence type="ECO:0000313" key="3">
    <source>
        <dbReference type="Proteomes" id="UP000249082"/>
    </source>
</evidence>
<evidence type="ECO:0000256" key="1">
    <source>
        <dbReference type="SAM" id="SignalP"/>
    </source>
</evidence>
<dbReference type="Proteomes" id="UP000249082">
    <property type="component" value="Unassembled WGS sequence"/>
</dbReference>
<dbReference type="Pfam" id="PF10670">
    <property type="entry name" value="DUF4198"/>
    <property type="match status" value="1"/>
</dbReference>
<dbReference type="EMBL" id="QFPX01000001">
    <property type="protein sequence ID" value="PZQ57732.1"/>
    <property type="molecule type" value="Genomic_DNA"/>
</dbReference>
<gene>
    <name evidence="2" type="ORF">DI555_01440</name>
</gene>
<keyword evidence="1" id="KW-0732">Signal</keyword>
<dbReference type="InterPro" id="IPR019613">
    <property type="entry name" value="DUF4198"/>
</dbReference>
<accession>A0A2W5NVU6</accession>
<protein>
    <submittedName>
        <fullName evidence="2">DUF4198 domain-containing protein</fullName>
    </submittedName>
</protein>
<sequence length="268" mass="28553">MTSTHRPLRQLSLTALLGAAAASLAAAPALAHSPYLLPNGFALEKEDHVTVEASFSEHVFVPTVAMQSDDFHLVGPDGKAVPLKPVALRDLSIMEASLPAEGTYRLTSGERQGRVAKAALIDGIWEFVDPRRPMPAGVVPVDMQSITKAEVYVTRGKPSETALAPVGKGIEYRAITHPSAIRAGQPAEFEVLFDGKPLANAEVEVEVARAGEVENARLPIITSDAKGRFTVTAPEPGLYFAMTRHRVGAAGAVPARSYTYALTYSVTK</sequence>
<organism evidence="2 3">
    <name type="scientific">Novosphingobium pentaromativorans</name>
    <dbReference type="NCBI Taxonomy" id="205844"/>
    <lineage>
        <taxon>Bacteria</taxon>
        <taxon>Pseudomonadati</taxon>
        <taxon>Pseudomonadota</taxon>
        <taxon>Alphaproteobacteria</taxon>
        <taxon>Sphingomonadales</taxon>
        <taxon>Sphingomonadaceae</taxon>
        <taxon>Novosphingobium</taxon>
    </lineage>
</organism>